<keyword evidence="2" id="KW-0255">Endonuclease</keyword>
<dbReference type="KEGG" id="blut:EW640_06040"/>
<dbReference type="RefSeq" id="WP_165883341.1">
    <property type="nucleotide sequence ID" value="NZ_CP035810.1"/>
</dbReference>
<proteinExistence type="predicted"/>
<name>A0A6G8KWK2_9MICO</name>
<gene>
    <name evidence="2" type="ORF">EW640_06040</name>
</gene>
<dbReference type="Pfam" id="PF09509">
    <property type="entry name" value="Hypoth_Ymh"/>
    <property type="match status" value="1"/>
</dbReference>
<dbReference type="Proteomes" id="UP000501518">
    <property type="component" value="Chromosome"/>
</dbReference>
<dbReference type="EMBL" id="CP035810">
    <property type="protein sequence ID" value="QIN28890.1"/>
    <property type="molecule type" value="Genomic_DNA"/>
</dbReference>
<accession>A0A6G8KWK2</accession>
<evidence type="ECO:0000259" key="1">
    <source>
        <dbReference type="Pfam" id="PF09509"/>
    </source>
</evidence>
<dbReference type="InterPro" id="IPR012654">
    <property type="entry name" value="CHP02391"/>
</dbReference>
<keyword evidence="2" id="KW-0378">Hydrolase</keyword>
<reference evidence="2 3" key="1">
    <citation type="submission" date="2019-02" db="EMBL/GenBank/DDBJ databases">
        <title>Complete Genome Sequence and Methylome Analysis of Brevibacterium luteolum NEB1784.</title>
        <authorList>
            <person name="Fomenkov A."/>
            <person name="Roberts R.J."/>
        </authorList>
    </citation>
    <scope>NUCLEOTIDE SEQUENCE [LARGE SCALE GENOMIC DNA]</scope>
    <source>
        <strain evidence="2 3">NEB1784</strain>
    </source>
</reference>
<evidence type="ECO:0000313" key="3">
    <source>
        <dbReference type="Proteomes" id="UP000501518"/>
    </source>
</evidence>
<keyword evidence="2" id="KW-0540">Nuclease</keyword>
<dbReference type="AlphaFoldDB" id="A0A6G8KWK2"/>
<feature type="domain" description="Conserved hypothetical protein CHP02391" evidence="1">
    <location>
        <begin position="111"/>
        <end position="235"/>
    </location>
</feature>
<evidence type="ECO:0000313" key="2">
    <source>
        <dbReference type="EMBL" id="QIN28890.1"/>
    </source>
</evidence>
<organism evidence="2 3">
    <name type="scientific">Brevibacterium luteolum</name>
    <dbReference type="NCBI Taxonomy" id="199591"/>
    <lineage>
        <taxon>Bacteria</taxon>
        <taxon>Bacillati</taxon>
        <taxon>Actinomycetota</taxon>
        <taxon>Actinomycetes</taxon>
        <taxon>Micrococcales</taxon>
        <taxon>Brevibacteriaceae</taxon>
        <taxon>Brevibacterium</taxon>
    </lineage>
</organism>
<protein>
    <submittedName>
        <fullName evidence="2">Restriction endonuclease</fullName>
    </submittedName>
</protein>
<dbReference type="GO" id="GO:0004519">
    <property type="term" value="F:endonuclease activity"/>
    <property type="evidence" value="ECO:0007669"/>
    <property type="project" value="UniProtKB-KW"/>
</dbReference>
<sequence>MTNINIDWAQNELDEFIAATAVSYVPSPPGSFGFHSYKTAASEDDIVKKAQVVEQILDRIVPGWRENIKKKDRQKWSIHYEASIRAREALVRADEVRKNLGEDAPELSAAKLHSWIWEGASSLWHSGHYREAVEGAIRKLNAETQNKLGRRDVSEADLFNQAFSEQPVASNSPRLHRMTNDGSKTFKSVQRGARMFAEGVFAGIRNPLTHEVEQEMPEQQALEYLAALSVLARWVDESVLRSVV</sequence>